<dbReference type="RefSeq" id="WP_072061748.1">
    <property type="nucleotide sequence ID" value="NZ_FUXD01000005.1"/>
</dbReference>
<evidence type="ECO:0000256" key="4">
    <source>
        <dbReference type="ARBA" id="ARBA00022630"/>
    </source>
</evidence>
<keyword evidence="5" id="KW-0450">Lipoyl</keyword>
<comment type="cofactor">
    <cofactor evidence="11">
        <name>FAD</name>
        <dbReference type="ChEBI" id="CHEBI:57692"/>
    </cofactor>
    <text evidence="11">Binds 1 FAD per subunit.</text>
</comment>
<accession>A0A0J6WYG7</accession>
<evidence type="ECO:0000256" key="7">
    <source>
        <dbReference type="ARBA" id="ARBA00023002"/>
    </source>
</evidence>
<comment type="caution">
    <text evidence="13">The sequence shown here is derived from an EMBL/GenBank/DDBJ whole genome shotgun (WGS) entry which is preliminary data.</text>
</comment>
<keyword evidence="10 11" id="KW-0676">Redox-active center</keyword>
<dbReference type="PATRIC" id="fig|1122219.3.peg.2823"/>
<dbReference type="InterPro" id="IPR003016">
    <property type="entry name" value="2-oxoA_DH_lipoyl-BS"/>
</dbReference>
<dbReference type="InterPro" id="IPR006258">
    <property type="entry name" value="Lipoamide_DH"/>
</dbReference>
<dbReference type="Proteomes" id="UP000036503">
    <property type="component" value="Unassembled WGS sequence"/>
</dbReference>
<evidence type="ECO:0000256" key="5">
    <source>
        <dbReference type="ARBA" id="ARBA00022823"/>
    </source>
</evidence>
<dbReference type="PRINTS" id="PR00368">
    <property type="entry name" value="FADPNR"/>
</dbReference>
<comment type="similarity">
    <text evidence="1 11">Belongs to the class-I pyridine nucleotide-disulfide oxidoreductase family.</text>
</comment>
<comment type="catalytic activity">
    <reaction evidence="11">
        <text>N(6)-[(R)-dihydrolipoyl]-L-lysyl-[protein] + NAD(+) = N(6)-[(R)-lipoyl]-L-lysyl-[protein] + NADH + H(+)</text>
        <dbReference type="Rhea" id="RHEA:15045"/>
        <dbReference type="Rhea" id="RHEA-COMP:10474"/>
        <dbReference type="Rhea" id="RHEA-COMP:10475"/>
        <dbReference type="ChEBI" id="CHEBI:15378"/>
        <dbReference type="ChEBI" id="CHEBI:57540"/>
        <dbReference type="ChEBI" id="CHEBI:57945"/>
        <dbReference type="ChEBI" id="CHEBI:83099"/>
        <dbReference type="ChEBI" id="CHEBI:83100"/>
        <dbReference type="EC" id="1.8.1.4"/>
    </reaction>
</comment>
<dbReference type="InterPro" id="IPR023753">
    <property type="entry name" value="FAD/NAD-binding_dom"/>
</dbReference>
<dbReference type="SUPFAM" id="SSF51905">
    <property type="entry name" value="FAD/NAD(P)-binding domain"/>
    <property type="match status" value="1"/>
</dbReference>
<keyword evidence="9" id="KW-1015">Disulfide bond</keyword>
<comment type="miscellaneous">
    <text evidence="11">The active site is a redox-active disulfide bond.</text>
</comment>
<evidence type="ECO:0000256" key="2">
    <source>
        <dbReference type="ARBA" id="ARBA00016961"/>
    </source>
</evidence>
<proteinExistence type="inferred from homology"/>
<evidence type="ECO:0000256" key="3">
    <source>
        <dbReference type="ARBA" id="ARBA00022490"/>
    </source>
</evidence>
<name>A0A0J6WYG7_9FIRM</name>
<dbReference type="FunCoup" id="A0A0J6WYG7">
    <property type="interactions" value="436"/>
</dbReference>
<dbReference type="FunFam" id="3.30.390.30:FF:000001">
    <property type="entry name" value="Dihydrolipoyl dehydrogenase"/>
    <property type="match status" value="1"/>
</dbReference>
<keyword evidence="4 11" id="KW-0285">Flavoprotein</keyword>
<dbReference type="PANTHER" id="PTHR22912:SF217">
    <property type="entry name" value="DIHYDROLIPOYL DEHYDROGENASE"/>
    <property type="match status" value="1"/>
</dbReference>
<dbReference type="PRINTS" id="PR00411">
    <property type="entry name" value="PNDRDTASEI"/>
</dbReference>
<dbReference type="InterPro" id="IPR050151">
    <property type="entry name" value="Class-I_Pyr_Nuc-Dis_Oxidored"/>
</dbReference>
<feature type="domain" description="Lipoyl-binding" evidence="12">
    <location>
        <begin position="2"/>
        <end position="77"/>
    </location>
</feature>
<dbReference type="InterPro" id="IPR011053">
    <property type="entry name" value="Single_hybrid_motif"/>
</dbReference>
<evidence type="ECO:0000256" key="8">
    <source>
        <dbReference type="ARBA" id="ARBA00023027"/>
    </source>
</evidence>
<dbReference type="Gene3D" id="2.40.50.100">
    <property type="match status" value="1"/>
</dbReference>
<keyword evidence="14" id="KW-1185">Reference proteome</keyword>
<evidence type="ECO:0000256" key="9">
    <source>
        <dbReference type="ARBA" id="ARBA00023157"/>
    </source>
</evidence>
<dbReference type="InterPro" id="IPR000089">
    <property type="entry name" value="Biotin_lipoyl"/>
</dbReference>
<organism evidence="13 14">
    <name type="scientific">Megasphaera cerevisiae DSM 20462</name>
    <dbReference type="NCBI Taxonomy" id="1122219"/>
    <lineage>
        <taxon>Bacteria</taxon>
        <taxon>Bacillati</taxon>
        <taxon>Bacillota</taxon>
        <taxon>Negativicutes</taxon>
        <taxon>Veillonellales</taxon>
        <taxon>Veillonellaceae</taxon>
        <taxon>Megasphaera</taxon>
    </lineage>
</organism>
<dbReference type="Pfam" id="PF07992">
    <property type="entry name" value="Pyr_redox_2"/>
    <property type="match status" value="1"/>
</dbReference>
<keyword evidence="3" id="KW-0963">Cytoplasm</keyword>
<dbReference type="InterPro" id="IPR004099">
    <property type="entry name" value="Pyr_nucl-diS_OxRdtase_dimer"/>
</dbReference>
<dbReference type="CDD" id="cd06849">
    <property type="entry name" value="lipoyl_domain"/>
    <property type="match status" value="1"/>
</dbReference>
<dbReference type="PROSITE" id="PS50968">
    <property type="entry name" value="BIOTINYL_LIPOYL"/>
    <property type="match status" value="1"/>
</dbReference>
<dbReference type="GO" id="GO:0004148">
    <property type="term" value="F:dihydrolipoyl dehydrogenase (NADH) activity"/>
    <property type="evidence" value="ECO:0007669"/>
    <property type="project" value="UniProtKB-EC"/>
</dbReference>
<dbReference type="PANTHER" id="PTHR22912">
    <property type="entry name" value="DISULFIDE OXIDOREDUCTASE"/>
    <property type="match status" value="1"/>
</dbReference>
<dbReference type="InterPro" id="IPR012999">
    <property type="entry name" value="Pyr_OxRdtase_I_AS"/>
</dbReference>
<keyword evidence="8 11" id="KW-0520">NAD</keyword>
<dbReference type="Pfam" id="PF02852">
    <property type="entry name" value="Pyr_redox_dim"/>
    <property type="match status" value="1"/>
</dbReference>
<evidence type="ECO:0000313" key="14">
    <source>
        <dbReference type="Proteomes" id="UP000036503"/>
    </source>
</evidence>
<dbReference type="SUPFAM" id="SSF55424">
    <property type="entry name" value="FAD/NAD-linked reductases, dimerisation (C-terminal) domain"/>
    <property type="match status" value="1"/>
</dbReference>
<gene>
    <name evidence="13" type="ORF">AB840_03630</name>
</gene>
<dbReference type="SUPFAM" id="SSF51230">
    <property type="entry name" value="Single hybrid motif"/>
    <property type="match status" value="1"/>
</dbReference>
<dbReference type="PROSITE" id="PS00076">
    <property type="entry name" value="PYRIDINE_REDOX_1"/>
    <property type="match status" value="1"/>
</dbReference>
<dbReference type="EMBL" id="LEKT01000007">
    <property type="protein sequence ID" value="KMO87303.1"/>
    <property type="molecule type" value="Genomic_DNA"/>
</dbReference>
<dbReference type="Gene3D" id="3.30.390.30">
    <property type="match status" value="1"/>
</dbReference>
<dbReference type="InParanoid" id="A0A0J6WYG7"/>
<dbReference type="GO" id="GO:0006103">
    <property type="term" value="P:2-oxoglutarate metabolic process"/>
    <property type="evidence" value="ECO:0007669"/>
    <property type="project" value="TreeGrafter"/>
</dbReference>
<protein>
    <recommendedName>
        <fullName evidence="2 11">Dihydrolipoyl dehydrogenase</fullName>
        <ecNumber evidence="11">1.8.1.4</ecNumber>
    </recommendedName>
</protein>
<evidence type="ECO:0000256" key="10">
    <source>
        <dbReference type="ARBA" id="ARBA00023284"/>
    </source>
</evidence>
<dbReference type="Pfam" id="PF00364">
    <property type="entry name" value="Biotin_lipoyl"/>
    <property type="match status" value="1"/>
</dbReference>
<evidence type="ECO:0000313" key="13">
    <source>
        <dbReference type="EMBL" id="KMO87303.1"/>
    </source>
</evidence>
<dbReference type="InterPro" id="IPR036188">
    <property type="entry name" value="FAD/NAD-bd_sf"/>
</dbReference>
<keyword evidence="6 11" id="KW-0274">FAD</keyword>
<reference evidence="13 14" key="1">
    <citation type="submission" date="2015-06" db="EMBL/GenBank/DDBJ databases">
        <title>Draft genome sequence of beer spoilage bacterium Megasphaera cerevisiae type strain 20462.</title>
        <authorList>
            <person name="Kutumbaka K."/>
            <person name="Pasmowitz J."/>
            <person name="Mategko J."/>
            <person name="Reyes D."/>
            <person name="Friedrich A."/>
            <person name="Han S."/>
            <person name="Martens-Habbena W."/>
            <person name="Neal-McKinney J."/>
            <person name="Janagama H.K."/>
            <person name="Nadala C."/>
            <person name="Samadpour M."/>
        </authorList>
    </citation>
    <scope>NUCLEOTIDE SEQUENCE [LARGE SCALE GENOMIC DNA]</scope>
    <source>
        <strain evidence="13 14">DSM 20462</strain>
    </source>
</reference>
<dbReference type="InterPro" id="IPR016156">
    <property type="entry name" value="FAD/NAD-linked_Rdtase_dimer_sf"/>
</dbReference>
<dbReference type="EC" id="1.8.1.4" evidence="11"/>
<dbReference type="PROSITE" id="PS00189">
    <property type="entry name" value="LIPOYL"/>
    <property type="match status" value="1"/>
</dbReference>
<dbReference type="GO" id="GO:0050660">
    <property type="term" value="F:flavin adenine dinucleotide binding"/>
    <property type="evidence" value="ECO:0007669"/>
    <property type="project" value="InterPro"/>
</dbReference>
<evidence type="ECO:0000256" key="6">
    <source>
        <dbReference type="ARBA" id="ARBA00022827"/>
    </source>
</evidence>
<dbReference type="NCBIfam" id="TIGR01350">
    <property type="entry name" value="lipoamide_DH"/>
    <property type="match status" value="1"/>
</dbReference>
<keyword evidence="7 11" id="KW-0560">Oxidoreductase</keyword>
<dbReference type="AlphaFoldDB" id="A0A0J6WYG7"/>
<evidence type="ECO:0000256" key="11">
    <source>
        <dbReference type="RuleBase" id="RU003692"/>
    </source>
</evidence>
<dbReference type="STRING" id="39029.BSR42_01720"/>
<evidence type="ECO:0000259" key="12">
    <source>
        <dbReference type="PROSITE" id="PS50968"/>
    </source>
</evidence>
<evidence type="ECO:0000256" key="1">
    <source>
        <dbReference type="ARBA" id="ARBA00007532"/>
    </source>
</evidence>
<dbReference type="Gene3D" id="3.50.50.60">
    <property type="entry name" value="FAD/NAD(P)-binding domain"/>
    <property type="match status" value="2"/>
</dbReference>
<sequence>MASEITMPQLGLTMTEGTVSQWLRKEGDTLTKGDEIVEIETDKISNIVEAHEDGVLLKIVAQEGDSLPVKGVLGYIGQAGESIGGPPPAAPAVAAPAASIPADGKTRIVVIGAGPGGYVTAIRAAQLGAAVSIVECGAIGGTCLNVGCIPTKALIHASSLYESVLRQTAAVGISVTGAAMDWAQAQQYKNSIVKRLVGGVEGLLKANGVKKYSGKGIITDAHTVQVGSEKITADAIILAVGSEPVQLRFPGADLPGVIDSTGALALRQIPKSLVIIGGGVIGIEFASMFAAVGTQCTIVEALPHILPPIDTEIVALIRADLERRGIRILTDAKVTMIDQDGTDLQVHMDYQGRQDMVRGETVIMAVGRRAMTAGMGLEELGIAMDRGKIVTDDHFQTNIPSIFAIGDCNGRLMLAHAASAQGIAAAEYILTGKSAYHAETVPSCIYLEPEAASVGLKEEELQAKGTAYVCGRFPLSGNGKALIENGGVGMIKILADATYGQILGVHMYGPRVTDLIAACALAIRLEATAEELTTTIWAHPTVGEAIGEAALDLFGHAIHWPPKKK</sequence>